<dbReference type="InterPro" id="IPR051618">
    <property type="entry name" value="Actin-binding_LIM"/>
</dbReference>
<feature type="non-terminal residue" evidence="5">
    <location>
        <position position="667"/>
    </location>
</feature>
<evidence type="ECO:0000313" key="5">
    <source>
        <dbReference type="EMBL" id="CAH1783174.1"/>
    </source>
</evidence>
<dbReference type="Pfam" id="PF02209">
    <property type="entry name" value="VHP"/>
    <property type="match status" value="1"/>
</dbReference>
<gene>
    <name evidence="5" type="ORF">OFUS_LOCUS9537</name>
</gene>
<dbReference type="GO" id="GO:0015629">
    <property type="term" value="C:actin cytoskeleton"/>
    <property type="evidence" value="ECO:0007669"/>
    <property type="project" value="TreeGrafter"/>
</dbReference>
<feature type="region of interest" description="Disordered" evidence="4">
    <location>
        <begin position="416"/>
        <end position="443"/>
    </location>
</feature>
<feature type="compositionally biased region" description="Low complexity" evidence="4">
    <location>
        <begin position="153"/>
        <end position="167"/>
    </location>
</feature>
<evidence type="ECO:0000256" key="3">
    <source>
        <dbReference type="ARBA" id="ARBA00023038"/>
    </source>
</evidence>
<dbReference type="PROSITE" id="PS00478">
    <property type="entry name" value="LIM_DOMAIN_1"/>
    <property type="match status" value="2"/>
</dbReference>
<dbReference type="GO" id="GO:0051015">
    <property type="term" value="F:actin filament binding"/>
    <property type="evidence" value="ECO:0007669"/>
    <property type="project" value="TreeGrafter"/>
</dbReference>
<name>A0A8J1T955_OWEFU</name>
<dbReference type="SUPFAM" id="SSF47050">
    <property type="entry name" value="VHP, Villin headpiece domain"/>
    <property type="match status" value="1"/>
</dbReference>
<dbReference type="PANTHER" id="PTHR24213:SF9">
    <property type="entry name" value="UNCOORDINATED 115A, ISOFORM B-RELATED"/>
    <property type="match status" value="1"/>
</dbReference>
<dbReference type="AlphaFoldDB" id="A0A8J1T955"/>
<dbReference type="FunFam" id="2.10.110.10:FF:000003">
    <property type="entry name" value="actin-binding LIM protein 1 isoform X1"/>
    <property type="match status" value="1"/>
</dbReference>
<dbReference type="PROSITE" id="PS50023">
    <property type="entry name" value="LIM_DOMAIN_2"/>
    <property type="match status" value="2"/>
</dbReference>
<dbReference type="SUPFAM" id="SSF57716">
    <property type="entry name" value="Glucocorticoid receptor-like (DNA-binding domain)"/>
    <property type="match status" value="2"/>
</dbReference>
<dbReference type="EMBL" id="CAIIXF020000005">
    <property type="protein sequence ID" value="CAH1783174.1"/>
    <property type="molecule type" value="Genomic_DNA"/>
</dbReference>
<dbReference type="Pfam" id="PF00412">
    <property type="entry name" value="LIM"/>
    <property type="match status" value="2"/>
</dbReference>
<dbReference type="Gene3D" id="2.10.110.10">
    <property type="entry name" value="Cysteine Rich Protein"/>
    <property type="match status" value="2"/>
</dbReference>
<dbReference type="GO" id="GO:0030032">
    <property type="term" value="P:lamellipodium assembly"/>
    <property type="evidence" value="ECO:0007669"/>
    <property type="project" value="TreeGrafter"/>
</dbReference>
<organism evidence="5 6">
    <name type="scientific">Owenia fusiformis</name>
    <name type="common">Polychaete worm</name>
    <dbReference type="NCBI Taxonomy" id="6347"/>
    <lineage>
        <taxon>Eukaryota</taxon>
        <taxon>Metazoa</taxon>
        <taxon>Spiralia</taxon>
        <taxon>Lophotrochozoa</taxon>
        <taxon>Annelida</taxon>
        <taxon>Polychaeta</taxon>
        <taxon>Sedentaria</taxon>
        <taxon>Canalipalpata</taxon>
        <taxon>Sabellida</taxon>
        <taxon>Oweniida</taxon>
        <taxon>Oweniidae</taxon>
        <taxon>Owenia</taxon>
    </lineage>
</organism>
<evidence type="ECO:0000313" key="6">
    <source>
        <dbReference type="Proteomes" id="UP000749559"/>
    </source>
</evidence>
<dbReference type="PROSITE" id="PS51089">
    <property type="entry name" value="HP"/>
    <property type="match status" value="1"/>
</dbReference>
<dbReference type="Gene3D" id="1.10.950.10">
    <property type="entry name" value="Villin headpiece domain"/>
    <property type="match status" value="1"/>
</dbReference>
<dbReference type="PANTHER" id="PTHR24213">
    <property type="entry name" value="ACTIN-BINDING LIM PROTEIN"/>
    <property type="match status" value="1"/>
</dbReference>
<dbReference type="SMART" id="SM00153">
    <property type="entry name" value="VHP"/>
    <property type="match status" value="1"/>
</dbReference>
<dbReference type="GO" id="GO:0007010">
    <property type="term" value="P:cytoskeleton organization"/>
    <property type="evidence" value="ECO:0007669"/>
    <property type="project" value="InterPro"/>
</dbReference>
<dbReference type="InterPro" id="IPR001781">
    <property type="entry name" value="Znf_LIM"/>
</dbReference>
<keyword evidence="3" id="KW-0440">LIM domain</keyword>
<feature type="region of interest" description="Disordered" evidence="4">
    <location>
        <begin position="123"/>
        <end position="173"/>
    </location>
</feature>
<accession>A0A8J1T955</accession>
<dbReference type="InterPro" id="IPR003128">
    <property type="entry name" value="Villin_headpiece"/>
</dbReference>
<dbReference type="Proteomes" id="UP000749559">
    <property type="component" value="Unassembled WGS sequence"/>
</dbReference>
<evidence type="ECO:0000256" key="4">
    <source>
        <dbReference type="SAM" id="MobiDB-lite"/>
    </source>
</evidence>
<keyword evidence="6" id="KW-1185">Reference proteome</keyword>
<dbReference type="OrthoDB" id="1746725at2759"/>
<reference evidence="5" key="1">
    <citation type="submission" date="2022-03" db="EMBL/GenBank/DDBJ databases">
        <authorList>
            <person name="Martin C."/>
        </authorList>
    </citation>
    <scope>NUCLEOTIDE SEQUENCE</scope>
</reference>
<dbReference type="CDD" id="cd09328">
    <property type="entry name" value="LIM2_abLIM"/>
    <property type="match status" value="1"/>
</dbReference>
<evidence type="ECO:0000256" key="1">
    <source>
        <dbReference type="ARBA" id="ARBA00022723"/>
    </source>
</evidence>
<proteinExistence type="predicted"/>
<comment type="caution">
    <text evidence="5">The sequence shown here is derived from an EMBL/GenBank/DDBJ whole genome shotgun (WGS) entry which is preliminary data.</text>
</comment>
<dbReference type="GO" id="GO:0046872">
    <property type="term" value="F:metal ion binding"/>
    <property type="evidence" value="ECO:0007669"/>
    <property type="project" value="UniProtKB-KW"/>
</dbReference>
<keyword evidence="2" id="KW-0862">Zinc</keyword>
<feature type="region of interest" description="Disordered" evidence="4">
    <location>
        <begin position="321"/>
        <end position="355"/>
    </location>
</feature>
<sequence length="667" mass="75607">GKISCQGCKKSCKGEVLRIQDKYFHVKCFKCKECKIDLATEGFFSKDGQFYCGKDFQKLFGTKCYTCGKFVEGEVLTALGNTYHHECFKCENCSKPFEPGTKVTYTGKQYLCKNCGGEYNSGPNSPSSPLGDATNHVDHGSPPAKPPRLHDNSLSSPPTSPGSPGDSAFDDSLTPVENQFDYRSVSPYSFGSSSEGNFGLRRSFRSESSYEPRFEADYGKFYRKSYLSEGDQLSANTEKPPKDRYKRISQTSPCPPKSPHFHRPEHFSYKRDNVSKLYVTKPKRESSGISSMMYLADVSRTPRSKSPAPLDNEEPIKLATFSGGHIPSPGEKAPVERDDWPAPPEPSVACPDLFRSNRPRHRRVDYDDEIDEKYRIPSEERKKTRKEARVREDEKIDKEIQEISKLSKSGMGQAMLKSLQEKKKRAVSPTLDPRNSSRDPDANKEVPFKFLHETSYHASPSRDTVRPRLNSMDDTLGYRTPSTLPNYPVPKPGYSLAKQNKSSTLPGLGRDGPLDLDDYAYEKKRLNYTSASSNGSINGEGDAGANLKRNTKLRGSSLSTGRLRSSYISNDIDDDYSSYAAYMGLRKSQPDLLEPKLFQDRTQHAKIYPYEQLKMTNLRLPKDVDRLKLERHLADDEFQKLFEMSRKEFARLAEWKRNDLKTRVHLY</sequence>
<dbReference type="InterPro" id="IPR036886">
    <property type="entry name" value="Villin_headpiece_dom_sf"/>
</dbReference>
<feature type="region of interest" description="Disordered" evidence="4">
    <location>
        <begin position="232"/>
        <end position="266"/>
    </location>
</feature>
<keyword evidence="1" id="KW-0479">Metal-binding</keyword>
<dbReference type="CDD" id="cd09327">
    <property type="entry name" value="LIM1_abLIM"/>
    <property type="match status" value="1"/>
</dbReference>
<evidence type="ECO:0000256" key="2">
    <source>
        <dbReference type="ARBA" id="ARBA00022833"/>
    </source>
</evidence>
<protein>
    <submittedName>
        <fullName evidence="5">Uncharacterized protein</fullName>
    </submittedName>
</protein>
<dbReference type="SMART" id="SM00132">
    <property type="entry name" value="LIM"/>
    <property type="match status" value="2"/>
</dbReference>